<evidence type="ECO:0000313" key="3">
    <source>
        <dbReference type="EMBL" id="GLC24227.1"/>
    </source>
</evidence>
<feature type="domain" description="DUF4097" evidence="2">
    <location>
        <begin position="152"/>
        <end position="271"/>
    </location>
</feature>
<dbReference type="Proteomes" id="UP001161325">
    <property type="component" value="Unassembled WGS sequence"/>
</dbReference>
<dbReference type="RefSeq" id="WP_284348675.1">
    <property type="nucleotide sequence ID" value="NZ_BRXS01000001.1"/>
</dbReference>
<sequence length="274" mass="28884">MIRSRSALALAVLAFVPLAGCRHSEDGEPRTEQAFRWSGTVPQGGWVRIRDLNGSVRVARAPGREVVITASRRFRGRRPQEVRLVATPDEEGVTACAIWGSGACTAERYQNTMHRSGGGWFQRLFRRHSSVSIDYLVAVPAGVRVDARTTNGGVIVADATSEVIARTTNGSVTIGTSAGRVSGRTTNGSVRARVDGLPPGASVELATVNGSVTALLPASVDADVSLQTVNGRAKSDFPIALQEGNRRSLRGTLGAGGQRVSLKTVNGSVTLGRL</sequence>
<keyword evidence="1" id="KW-0732">Signal</keyword>
<comment type="caution">
    <text evidence="3">The sequence shown here is derived from an EMBL/GenBank/DDBJ whole genome shotgun (WGS) entry which is preliminary data.</text>
</comment>
<dbReference type="AlphaFoldDB" id="A0AA37Q5P6"/>
<evidence type="ECO:0000256" key="1">
    <source>
        <dbReference type="SAM" id="SignalP"/>
    </source>
</evidence>
<feature type="chain" id="PRO_5041461761" description="DUF4097 domain-containing protein" evidence="1">
    <location>
        <begin position="20"/>
        <end position="274"/>
    </location>
</feature>
<feature type="signal peptide" evidence="1">
    <location>
        <begin position="1"/>
        <end position="19"/>
    </location>
</feature>
<dbReference type="Pfam" id="PF13349">
    <property type="entry name" value="DUF4097"/>
    <property type="match status" value="1"/>
</dbReference>
<accession>A0AA37Q5P6</accession>
<name>A0AA37Q5P6_9BACT</name>
<reference evidence="3" key="1">
    <citation type="submission" date="2022-08" db="EMBL/GenBank/DDBJ databases">
        <title>Draft genome sequencing of Roseisolibacter agri AW1220.</title>
        <authorList>
            <person name="Tobiishi Y."/>
            <person name="Tonouchi A."/>
        </authorList>
    </citation>
    <scope>NUCLEOTIDE SEQUENCE</scope>
    <source>
        <strain evidence="3">AW1220</strain>
    </source>
</reference>
<keyword evidence="4" id="KW-1185">Reference proteome</keyword>
<gene>
    <name evidence="3" type="ORF">rosag_07400</name>
</gene>
<protein>
    <recommendedName>
        <fullName evidence="2">DUF4097 domain-containing protein</fullName>
    </recommendedName>
</protein>
<evidence type="ECO:0000259" key="2">
    <source>
        <dbReference type="Pfam" id="PF13349"/>
    </source>
</evidence>
<organism evidence="3 4">
    <name type="scientific">Roseisolibacter agri</name>
    <dbReference type="NCBI Taxonomy" id="2014610"/>
    <lineage>
        <taxon>Bacteria</taxon>
        <taxon>Pseudomonadati</taxon>
        <taxon>Gemmatimonadota</taxon>
        <taxon>Gemmatimonadia</taxon>
        <taxon>Gemmatimonadales</taxon>
        <taxon>Gemmatimonadaceae</taxon>
        <taxon>Roseisolibacter</taxon>
    </lineage>
</organism>
<dbReference type="EMBL" id="BRXS01000001">
    <property type="protein sequence ID" value="GLC24227.1"/>
    <property type="molecule type" value="Genomic_DNA"/>
</dbReference>
<dbReference type="InterPro" id="IPR025164">
    <property type="entry name" value="Toastrack_DUF4097"/>
</dbReference>
<proteinExistence type="predicted"/>
<evidence type="ECO:0000313" key="4">
    <source>
        <dbReference type="Proteomes" id="UP001161325"/>
    </source>
</evidence>